<proteinExistence type="predicted"/>
<dbReference type="SUPFAM" id="SSF52413">
    <property type="entry name" value="UDP-glucose/GDP-mannose dehydrogenase C-terminal domain"/>
    <property type="match status" value="1"/>
</dbReference>
<feature type="non-terminal residue" evidence="2">
    <location>
        <position position="1"/>
    </location>
</feature>
<dbReference type="AlphaFoldDB" id="A0A382PG86"/>
<dbReference type="Pfam" id="PF03720">
    <property type="entry name" value="UDPG_MGDP_dh_C"/>
    <property type="match status" value="1"/>
</dbReference>
<organism evidence="2">
    <name type="scientific">marine metagenome</name>
    <dbReference type="NCBI Taxonomy" id="408172"/>
    <lineage>
        <taxon>unclassified sequences</taxon>
        <taxon>metagenomes</taxon>
        <taxon>ecological metagenomes</taxon>
    </lineage>
</organism>
<reference evidence="2" key="1">
    <citation type="submission" date="2018-05" db="EMBL/GenBank/DDBJ databases">
        <authorList>
            <person name="Lanie J.A."/>
            <person name="Ng W.-L."/>
            <person name="Kazmierczak K.M."/>
            <person name="Andrzejewski T.M."/>
            <person name="Davidsen T.M."/>
            <person name="Wayne K.J."/>
            <person name="Tettelin H."/>
            <person name="Glass J.I."/>
            <person name="Rusch D."/>
            <person name="Podicherti R."/>
            <person name="Tsui H.-C.T."/>
            <person name="Winkler M.E."/>
        </authorList>
    </citation>
    <scope>NUCLEOTIDE SEQUENCE</scope>
</reference>
<feature type="domain" description="UDP-glucose/GDP-mannose dehydrogenase C-terminal" evidence="1">
    <location>
        <begin position="1"/>
        <end position="70"/>
    </location>
</feature>
<evidence type="ECO:0000259" key="1">
    <source>
        <dbReference type="SMART" id="SM00984"/>
    </source>
</evidence>
<gene>
    <name evidence="2" type="ORF">METZ01_LOCUS324489</name>
</gene>
<sequence length="84" mass="9564">VKLVELLKATGAIIKIYDPFIKDTSALNEVLESSDIIIIATNHSEFKDIKKEIQNSKPKIIYDVWNLYNKDDFSSSKYLKLGMG</sequence>
<accession>A0A382PG86</accession>
<dbReference type="EMBL" id="UINC01106754">
    <property type="protein sequence ID" value="SVC71635.1"/>
    <property type="molecule type" value="Genomic_DNA"/>
</dbReference>
<dbReference type="InterPro" id="IPR036220">
    <property type="entry name" value="UDP-Glc/GDP-Man_DH_C_sf"/>
</dbReference>
<dbReference type="GO" id="GO:0051287">
    <property type="term" value="F:NAD binding"/>
    <property type="evidence" value="ECO:0007669"/>
    <property type="project" value="InterPro"/>
</dbReference>
<dbReference type="Gene3D" id="3.40.50.720">
    <property type="entry name" value="NAD(P)-binding Rossmann-like Domain"/>
    <property type="match status" value="1"/>
</dbReference>
<dbReference type="InterPro" id="IPR014027">
    <property type="entry name" value="UDP-Glc/GDP-Man_DH_C"/>
</dbReference>
<protein>
    <recommendedName>
        <fullName evidence="1">UDP-glucose/GDP-mannose dehydrogenase C-terminal domain-containing protein</fullName>
    </recommendedName>
</protein>
<name>A0A382PG86_9ZZZZ</name>
<evidence type="ECO:0000313" key="2">
    <source>
        <dbReference type="EMBL" id="SVC71635.1"/>
    </source>
</evidence>
<dbReference type="SMART" id="SM00984">
    <property type="entry name" value="UDPG_MGDP_dh_C"/>
    <property type="match status" value="1"/>
</dbReference>
<dbReference type="GO" id="GO:0016616">
    <property type="term" value="F:oxidoreductase activity, acting on the CH-OH group of donors, NAD or NADP as acceptor"/>
    <property type="evidence" value="ECO:0007669"/>
    <property type="project" value="InterPro"/>
</dbReference>